<protein>
    <recommendedName>
        <fullName evidence="4">DUF3592 domain-containing protein</fullName>
    </recommendedName>
</protein>
<keyword evidence="3" id="KW-1185">Reference proteome</keyword>
<keyword evidence="1" id="KW-1133">Transmembrane helix</keyword>
<feature type="transmembrane region" description="Helical" evidence="1">
    <location>
        <begin position="151"/>
        <end position="169"/>
    </location>
</feature>
<evidence type="ECO:0000313" key="3">
    <source>
        <dbReference type="Proteomes" id="UP001180531"/>
    </source>
</evidence>
<gene>
    <name evidence="2" type="ORF">RM609_11265</name>
</gene>
<feature type="transmembrane region" description="Helical" evidence="1">
    <location>
        <begin position="113"/>
        <end position="139"/>
    </location>
</feature>
<evidence type="ECO:0008006" key="4">
    <source>
        <dbReference type="Google" id="ProtNLM"/>
    </source>
</evidence>
<comment type="caution">
    <text evidence="2">The sequence shown here is derived from an EMBL/GenBank/DDBJ whole genome shotgun (WGS) entry which is preliminary data.</text>
</comment>
<proteinExistence type="predicted"/>
<reference evidence="2" key="1">
    <citation type="submission" date="2024-05" db="EMBL/GenBank/DDBJ databases">
        <title>30 novel species of actinomycetes from the DSMZ collection.</title>
        <authorList>
            <person name="Nouioui I."/>
        </authorList>
    </citation>
    <scope>NUCLEOTIDE SEQUENCE</scope>
    <source>
        <strain evidence="2">DSM 40473</strain>
    </source>
</reference>
<accession>A0ABU2SL73</accession>
<sequence length="173" mass="18257">MRYPARRNASPAKVRFGGVVALLLACLVGGFSACGLPFAAGIAGTRGTFTVETHEYTTSSRGGVNVTSQGTFRSSDGRIVDHHARVEPDYAMGHRVEVAKASWSYYVVHPAYAFGWLAGTCLGLTFLCVGAPALIYGGPMNARRTRVQGRLLKGGFWCALGSGVLGAILDVAM</sequence>
<evidence type="ECO:0000256" key="1">
    <source>
        <dbReference type="SAM" id="Phobius"/>
    </source>
</evidence>
<dbReference type="PROSITE" id="PS51257">
    <property type="entry name" value="PROKAR_LIPOPROTEIN"/>
    <property type="match status" value="1"/>
</dbReference>
<dbReference type="Proteomes" id="UP001180531">
    <property type="component" value="Unassembled WGS sequence"/>
</dbReference>
<keyword evidence="1" id="KW-0812">Transmembrane</keyword>
<keyword evidence="1" id="KW-0472">Membrane</keyword>
<name>A0ABU2SL73_9ACTN</name>
<dbReference type="EMBL" id="JAVRFI010000005">
    <property type="protein sequence ID" value="MDT0449647.1"/>
    <property type="molecule type" value="Genomic_DNA"/>
</dbReference>
<evidence type="ECO:0000313" key="2">
    <source>
        <dbReference type="EMBL" id="MDT0449647.1"/>
    </source>
</evidence>
<dbReference type="RefSeq" id="WP_311610098.1">
    <property type="nucleotide sequence ID" value="NZ_JAVRFI010000005.1"/>
</dbReference>
<organism evidence="2 3">
    <name type="scientific">Streptomyces hesseae</name>
    <dbReference type="NCBI Taxonomy" id="3075519"/>
    <lineage>
        <taxon>Bacteria</taxon>
        <taxon>Bacillati</taxon>
        <taxon>Actinomycetota</taxon>
        <taxon>Actinomycetes</taxon>
        <taxon>Kitasatosporales</taxon>
        <taxon>Streptomycetaceae</taxon>
        <taxon>Streptomyces</taxon>
    </lineage>
</organism>